<dbReference type="InterPro" id="IPR011010">
    <property type="entry name" value="DNA_brk_join_enz"/>
</dbReference>
<evidence type="ECO:0000256" key="1">
    <source>
        <dbReference type="ARBA" id="ARBA00022908"/>
    </source>
</evidence>
<comment type="caution">
    <text evidence="4">The sequence shown here is derived from an EMBL/GenBank/DDBJ whole genome shotgun (WGS) entry which is preliminary data.</text>
</comment>
<dbReference type="PROSITE" id="PS51898">
    <property type="entry name" value="TYR_RECOMBINASE"/>
    <property type="match status" value="1"/>
</dbReference>
<dbReference type="EMBL" id="BAABFL010000468">
    <property type="protein sequence ID" value="GAA4652039.1"/>
    <property type="molecule type" value="Genomic_DNA"/>
</dbReference>
<keyword evidence="5" id="KW-1185">Reference proteome</keyword>
<evidence type="ECO:0000313" key="4">
    <source>
        <dbReference type="EMBL" id="GAA4652039.1"/>
    </source>
</evidence>
<evidence type="ECO:0000259" key="3">
    <source>
        <dbReference type="PROSITE" id="PS51898"/>
    </source>
</evidence>
<evidence type="ECO:0000256" key="2">
    <source>
        <dbReference type="ARBA" id="ARBA00023172"/>
    </source>
</evidence>
<dbReference type="InterPro" id="IPR050090">
    <property type="entry name" value="Tyrosine_recombinase_XerCD"/>
</dbReference>
<gene>
    <name evidence="4" type="ORF">GCM10023116_43230</name>
</gene>
<dbReference type="InterPro" id="IPR022000">
    <property type="entry name" value="Min27-like_integrase_DNA_bind"/>
</dbReference>
<dbReference type="SUPFAM" id="SSF56349">
    <property type="entry name" value="DNA breaking-rejoining enzymes"/>
    <property type="match status" value="1"/>
</dbReference>
<keyword evidence="2" id="KW-0233">DNA recombination</keyword>
<keyword evidence="1" id="KW-0229">DNA integration</keyword>
<proteinExistence type="predicted"/>
<dbReference type="Pfam" id="PF12167">
    <property type="entry name" value="Arm-DNA-bind_2"/>
    <property type="match status" value="1"/>
</dbReference>
<dbReference type="PANTHER" id="PTHR30349">
    <property type="entry name" value="PHAGE INTEGRASE-RELATED"/>
    <property type="match status" value="1"/>
</dbReference>
<dbReference type="Proteomes" id="UP001500604">
    <property type="component" value="Unassembled WGS sequence"/>
</dbReference>
<dbReference type="Gene3D" id="1.10.443.10">
    <property type="entry name" value="Intergrase catalytic core"/>
    <property type="match status" value="1"/>
</dbReference>
<evidence type="ECO:0000313" key="5">
    <source>
        <dbReference type="Proteomes" id="UP001500604"/>
    </source>
</evidence>
<organism evidence="4 5">
    <name type="scientific">Kistimonas scapharcae</name>
    <dbReference type="NCBI Taxonomy" id="1036133"/>
    <lineage>
        <taxon>Bacteria</taxon>
        <taxon>Pseudomonadati</taxon>
        <taxon>Pseudomonadota</taxon>
        <taxon>Gammaproteobacteria</taxon>
        <taxon>Oceanospirillales</taxon>
        <taxon>Endozoicomonadaceae</taxon>
        <taxon>Kistimonas</taxon>
    </lineage>
</organism>
<dbReference type="InterPro" id="IPR002104">
    <property type="entry name" value="Integrase_catalytic"/>
</dbReference>
<name>A0ABP8V933_9GAMM</name>
<dbReference type="Pfam" id="PF00589">
    <property type="entry name" value="Phage_integrase"/>
    <property type="match status" value="1"/>
</dbReference>
<dbReference type="InterPro" id="IPR013762">
    <property type="entry name" value="Integrase-like_cat_sf"/>
</dbReference>
<sequence>MGRVSAGDLVKGVKGVEIHGSSLRIVFTYRGVRCRESLGIAPTKANVKHAAGLRATVVHEIKIGTFDYLARFPESKSAYKFGGDRTRRSISIRALAEKFYQIKKVDLGPQSERVYKNGLYMCCSILGDDRLVSAIMPEDIDSLRADLIASRAAATCNHYLSAFRGYMEYCENNGYTDKHLSASCSKFKVGRNDPDPLTHDDYQTIVKKGCRHPAQSNLITLAVYTGMRTGEICSLAWEDVDLNRGTITVRRNITAQRVFKLPKNDRERTISLMPPAVAALKSQQQYTLLMPPEKISTHLDSKKVIQEDVRPVFRPETTAPYIGHKSKENAWYVPTSLNTAWTTILKRAGVRHRSQYQTRHTFATWNLTAHGNIAFIAKQMGHADYSMLVKTYGRWMDDASDAEAEKVWLELQTKGHFAPNTPHQLTQKALSD</sequence>
<reference evidence="5" key="1">
    <citation type="journal article" date="2019" name="Int. J. Syst. Evol. Microbiol.">
        <title>The Global Catalogue of Microorganisms (GCM) 10K type strain sequencing project: providing services to taxonomists for standard genome sequencing and annotation.</title>
        <authorList>
            <consortium name="The Broad Institute Genomics Platform"/>
            <consortium name="The Broad Institute Genome Sequencing Center for Infectious Disease"/>
            <person name="Wu L."/>
            <person name="Ma J."/>
        </authorList>
    </citation>
    <scope>NUCLEOTIDE SEQUENCE [LARGE SCALE GENOMIC DNA]</scope>
    <source>
        <strain evidence="5">JCM 17805</strain>
    </source>
</reference>
<feature type="domain" description="Tyr recombinase" evidence="3">
    <location>
        <begin position="192"/>
        <end position="406"/>
    </location>
</feature>
<dbReference type="CDD" id="cd01189">
    <property type="entry name" value="INT_ICEBs1_C_like"/>
    <property type="match status" value="1"/>
</dbReference>
<protein>
    <submittedName>
        <fullName evidence="4">Site-specific integrase</fullName>
    </submittedName>
</protein>
<dbReference type="RefSeq" id="WP_345198531.1">
    <property type="nucleotide sequence ID" value="NZ_BAABFL010000468.1"/>
</dbReference>
<accession>A0ABP8V933</accession>
<dbReference type="PANTHER" id="PTHR30349:SF36">
    <property type="entry name" value="PROPHAGE INTEGRASE INTR-RELATED"/>
    <property type="match status" value="1"/>
</dbReference>